<dbReference type="GO" id="GO:0004312">
    <property type="term" value="F:fatty acid synthase activity"/>
    <property type="evidence" value="ECO:0007669"/>
    <property type="project" value="TreeGrafter"/>
</dbReference>
<dbReference type="InterPro" id="IPR016036">
    <property type="entry name" value="Malonyl_transacylase_ACP-bd"/>
</dbReference>
<dbReference type="GO" id="GO:0005886">
    <property type="term" value="C:plasma membrane"/>
    <property type="evidence" value="ECO:0007669"/>
    <property type="project" value="TreeGrafter"/>
</dbReference>
<dbReference type="Pfam" id="PF08659">
    <property type="entry name" value="KR"/>
    <property type="match status" value="1"/>
</dbReference>
<sequence length="1368" mass="143882">MSSYPSESIAIIGMAARFPGAQDLDEFWSNLRKGKECIVFPSDAELLAAGVPPELLADSSYVKAHAETPDIESFDAEFFGFTPRDAAILDPQIRMFMEVCHDAVEQAGYDPAKIGDGVGVFGATGVNNYLDLHIRSGSGYQMLSATGVAASALSYPDYVATHVAYRFGFRGPALTVSTACSSSAVAVHLACQALRLGECDHAIAGGSEVEMPARQGYQWDAGGPLSADGHCRPFDRLAGGTVFSSGAGAVLLKRLEDAIADGDHVWAVIRSSAVNNDGATKAGFAAPGIPGQAAAVTEAISLAGLTARDLDFVEAHGTGTALGDPVEVAALATAFRNCGGGERPGSAGLSSVKGNIGHLGHASGIASIVKTALCLRHEERVPTVNFVEPNPRLEIGKTPFRVDAATIAWPRSDRPRIAGVNSLGFGGTNAHLILAEGPVDHRTPGSGRPEVVIWSARAERAAADYRQALTEHLSEADDDAFCDIVGVLQEGRTEHPVRRAIVAGDAAEAVECLKAGEILAHDADGGTGETPRQIVFAFPGQGSQHSRMASGLYGREPVFTKVFDECLEGFERAGTAAEPLRDTWLGGDETAVNSTLTAQPLLFAVEMALTAMWSSWGIEPDVVVGHSLGEITAGAVAGVFTLDEAIRLVHARARAMAALPGGAMAAVTAPPDRVADVLGGTPAIAVVNAPDQTVIAGTAEEIDAALTALSAANLRGRRIATSHAFHSPSMSPAVAEFAAAFAEVDPRPPAIPIISASTGAAVGDEARDPMFWAAQIAEPVRFDLALAALPDQHGTLVLEAGPGQVLTALVRAGLREAATVPTLPHRDGPETDLRSALSAVATVWVNGHRVDWANVRLGRPVRRVPVPGYRYQRKRHWIEPSPRTSGPGAEAGSSASASALRAGTAPGSGSAEVGDDRPFSVLTWTADPNPGSRRTVGDRGLALVLLPADEAAGMTAVLALQRAGHRIAVVRPGARFEETDGEFRVRLDDAADIDRVFRRLADRGQPVSTLVHALALTDWPRPTPDNIDELLTLGHHGLSLLVQRGARHITAPEVLVLADSSADITGAEPAHPVKAALHGAVRSLAQEAPEMRCRLLDLAAVTAEGLAAELAAAGGPTVIALRGPRRWIRTERSYLPGEPDRPAIRHRGVYLITGGFGGLGTEVARSIAATGMAPRLILVGRSLPPDRRLAELTRCIERLGGTVQAEACNVGDQRAMRRIFDTARARHGAVHGVLHLAGVPGDTMLLRRERQDAAAVLWPKVRGALVLEKVLQKQPPLDFLVMFSSRAAVSGLVGGADYAAANCFGEGRPGVHQDPSSSSSCRLRPRRPNSTPLHIPGVLRQVLEPARLAWGSVFTRRRQQCPREPVEQ</sequence>
<keyword evidence="1" id="KW-0596">Phosphopantetheine</keyword>
<dbReference type="SUPFAM" id="SSF55048">
    <property type="entry name" value="Probable ACP-binding domain of malonyl-CoA ACP transacylase"/>
    <property type="match status" value="1"/>
</dbReference>
<dbReference type="GO" id="GO:0005737">
    <property type="term" value="C:cytoplasm"/>
    <property type="evidence" value="ECO:0007669"/>
    <property type="project" value="TreeGrafter"/>
</dbReference>
<name>A0A846YY93_9ACTN</name>
<dbReference type="Gene3D" id="3.30.70.3290">
    <property type="match status" value="1"/>
</dbReference>
<protein>
    <submittedName>
        <fullName evidence="6">Type I polyketide synthase</fullName>
    </submittedName>
</protein>
<dbReference type="PANTHER" id="PTHR43775">
    <property type="entry name" value="FATTY ACID SYNTHASE"/>
    <property type="match status" value="1"/>
</dbReference>
<dbReference type="Pfam" id="PF02801">
    <property type="entry name" value="Ketoacyl-synt_C"/>
    <property type="match status" value="1"/>
</dbReference>
<feature type="compositionally biased region" description="Low complexity" evidence="4">
    <location>
        <begin position="885"/>
        <end position="905"/>
    </location>
</feature>
<dbReference type="InterPro" id="IPR036291">
    <property type="entry name" value="NAD(P)-bd_dom_sf"/>
</dbReference>
<keyword evidence="2" id="KW-0597">Phosphoprotein</keyword>
<dbReference type="InterPro" id="IPR014043">
    <property type="entry name" value="Acyl_transferase_dom"/>
</dbReference>
<dbReference type="Pfam" id="PF00109">
    <property type="entry name" value="ketoacyl-synt"/>
    <property type="match status" value="1"/>
</dbReference>
<dbReference type="SMART" id="SM00825">
    <property type="entry name" value="PKS_KS"/>
    <property type="match status" value="1"/>
</dbReference>
<comment type="caution">
    <text evidence="6">The sequence shown here is derived from an EMBL/GenBank/DDBJ whole genome shotgun (WGS) entry which is preliminary data.</text>
</comment>
<evidence type="ECO:0000259" key="5">
    <source>
        <dbReference type="PROSITE" id="PS52004"/>
    </source>
</evidence>
<dbReference type="GO" id="GO:0071770">
    <property type="term" value="P:DIM/DIP cell wall layer assembly"/>
    <property type="evidence" value="ECO:0007669"/>
    <property type="project" value="TreeGrafter"/>
</dbReference>
<dbReference type="InterPro" id="IPR018201">
    <property type="entry name" value="Ketoacyl_synth_AS"/>
</dbReference>
<dbReference type="InterPro" id="IPR001227">
    <property type="entry name" value="Ac_transferase_dom_sf"/>
</dbReference>
<evidence type="ECO:0000256" key="3">
    <source>
        <dbReference type="ARBA" id="ARBA00022679"/>
    </source>
</evidence>
<dbReference type="SMART" id="SM00827">
    <property type="entry name" value="PKS_AT"/>
    <property type="match status" value="1"/>
</dbReference>
<dbReference type="InterPro" id="IPR050091">
    <property type="entry name" value="PKS_NRPS_Biosynth_Enz"/>
</dbReference>
<dbReference type="CDD" id="cd00833">
    <property type="entry name" value="PKS"/>
    <property type="match status" value="1"/>
</dbReference>
<feature type="domain" description="Ketosynthase family 3 (KS3)" evidence="5">
    <location>
        <begin position="6"/>
        <end position="436"/>
    </location>
</feature>
<accession>A0A846YY93</accession>
<evidence type="ECO:0000313" key="7">
    <source>
        <dbReference type="Proteomes" id="UP000579250"/>
    </source>
</evidence>
<dbReference type="InterPro" id="IPR013968">
    <property type="entry name" value="PKS_KR"/>
</dbReference>
<dbReference type="InterPro" id="IPR057326">
    <property type="entry name" value="KR_dom"/>
</dbReference>
<feature type="region of interest" description="Disordered" evidence="4">
    <location>
        <begin position="1309"/>
        <end position="1334"/>
    </location>
</feature>
<dbReference type="Pfam" id="PF00698">
    <property type="entry name" value="Acyl_transf_1"/>
    <property type="match status" value="1"/>
</dbReference>
<dbReference type="EMBL" id="JAAXPI010000006">
    <property type="protein sequence ID" value="NKZ03438.1"/>
    <property type="molecule type" value="Genomic_DNA"/>
</dbReference>
<dbReference type="GO" id="GO:0004315">
    <property type="term" value="F:3-oxoacyl-[acyl-carrier-protein] synthase activity"/>
    <property type="evidence" value="ECO:0007669"/>
    <property type="project" value="InterPro"/>
</dbReference>
<dbReference type="Gene3D" id="3.40.366.10">
    <property type="entry name" value="Malonyl-Coenzyme A Acyl Carrier Protein, domain 2"/>
    <property type="match status" value="1"/>
</dbReference>
<dbReference type="RefSeq" id="WP_083946802.1">
    <property type="nucleotide sequence ID" value="NZ_JAAXPI010000006.1"/>
</dbReference>
<dbReference type="SUPFAM" id="SSF51735">
    <property type="entry name" value="NAD(P)-binding Rossmann-fold domains"/>
    <property type="match status" value="2"/>
</dbReference>
<dbReference type="InterPro" id="IPR016035">
    <property type="entry name" value="Acyl_Trfase/lysoPLipase"/>
</dbReference>
<evidence type="ECO:0000256" key="1">
    <source>
        <dbReference type="ARBA" id="ARBA00022450"/>
    </source>
</evidence>
<organism evidence="6 7">
    <name type="scientific">Actinomadura latina</name>
    <dbReference type="NCBI Taxonomy" id="163603"/>
    <lineage>
        <taxon>Bacteria</taxon>
        <taxon>Bacillati</taxon>
        <taxon>Actinomycetota</taxon>
        <taxon>Actinomycetes</taxon>
        <taxon>Streptosporangiales</taxon>
        <taxon>Thermomonosporaceae</taxon>
        <taxon>Actinomadura</taxon>
    </lineage>
</organism>
<dbReference type="Proteomes" id="UP000579250">
    <property type="component" value="Unassembled WGS sequence"/>
</dbReference>
<reference evidence="6 7" key="1">
    <citation type="submission" date="2020-04" db="EMBL/GenBank/DDBJ databases">
        <title>MicrobeNet Type strains.</title>
        <authorList>
            <person name="Nicholson A.C."/>
        </authorList>
    </citation>
    <scope>NUCLEOTIDE SEQUENCE [LARGE SCALE GENOMIC DNA]</scope>
    <source>
        <strain evidence="6 7">ATCC BAA-277</strain>
    </source>
</reference>
<dbReference type="SMART" id="SM00822">
    <property type="entry name" value="PKS_KR"/>
    <property type="match status" value="1"/>
</dbReference>
<dbReference type="Gene3D" id="3.40.50.720">
    <property type="entry name" value="NAD(P)-binding Rossmann-like Domain"/>
    <property type="match status" value="1"/>
</dbReference>
<dbReference type="GO" id="GO:0006633">
    <property type="term" value="P:fatty acid biosynthetic process"/>
    <property type="evidence" value="ECO:0007669"/>
    <property type="project" value="InterPro"/>
</dbReference>
<evidence type="ECO:0000256" key="4">
    <source>
        <dbReference type="SAM" id="MobiDB-lite"/>
    </source>
</evidence>
<dbReference type="InterPro" id="IPR032821">
    <property type="entry name" value="PKS_assoc"/>
</dbReference>
<evidence type="ECO:0000313" key="6">
    <source>
        <dbReference type="EMBL" id="NKZ03438.1"/>
    </source>
</evidence>
<dbReference type="PROSITE" id="PS52004">
    <property type="entry name" value="KS3_2"/>
    <property type="match status" value="1"/>
</dbReference>
<keyword evidence="7" id="KW-1185">Reference proteome</keyword>
<dbReference type="SUPFAM" id="SSF53901">
    <property type="entry name" value="Thiolase-like"/>
    <property type="match status" value="1"/>
</dbReference>
<dbReference type="Pfam" id="PF16197">
    <property type="entry name" value="KAsynt_C_assoc"/>
    <property type="match status" value="1"/>
</dbReference>
<dbReference type="PANTHER" id="PTHR43775:SF37">
    <property type="entry name" value="SI:DKEY-61P9.11"/>
    <property type="match status" value="1"/>
</dbReference>
<dbReference type="SUPFAM" id="SSF52151">
    <property type="entry name" value="FabD/lysophospholipase-like"/>
    <property type="match status" value="1"/>
</dbReference>
<dbReference type="InterPro" id="IPR016039">
    <property type="entry name" value="Thiolase-like"/>
</dbReference>
<dbReference type="Gene3D" id="3.40.47.10">
    <property type="match status" value="1"/>
</dbReference>
<gene>
    <name evidence="6" type="ORF">HGB48_06720</name>
</gene>
<proteinExistence type="predicted"/>
<evidence type="ECO:0000256" key="2">
    <source>
        <dbReference type="ARBA" id="ARBA00022553"/>
    </source>
</evidence>
<dbReference type="PROSITE" id="PS00606">
    <property type="entry name" value="KS3_1"/>
    <property type="match status" value="1"/>
</dbReference>
<dbReference type="InterPro" id="IPR014030">
    <property type="entry name" value="Ketoacyl_synth_N"/>
</dbReference>
<dbReference type="InterPro" id="IPR014031">
    <property type="entry name" value="Ketoacyl_synth_C"/>
</dbReference>
<feature type="region of interest" description="Disordered" evidence="4">
    <location>
        <begin position="877"/>
        <end position="915"/>
    </location>
</feature>
<dbReference type="InterPro" id="IPR020841">
    <property type="entry name" value="PKS_Beta-ketoAc_synthase_dom"/>
</dbReference>
<keyword evidence="3" id="KW-0808">Transferase</keyword>